<reference evidence="1 2" key="1">
    <citation type="journal article" date="2007" name="Proc. Natl. Acad. Sci. U.S.A.">
        <title>Dandruff-associated Malassezia genomes reveal convergent and divergent virulence traits shared with plant and human fungal pathogens.</title>
        <authorList>
            <person name="Xu J."/>
            <person name="Saunders C.W."/>
            <person name="Hu P."/>
            <person name="Grant R.A."/>
            <person name="Boekhout T."/>
            <person name="Kuramae E.E."/>
            <person name="Kronstad J.W."/>
            <person name="Deangelis Y.M."/>
            <person name="Reeder N.L."/>
            <person name="Johnstone K.R."/>
            <person name="Leland M."/>
            <person name="Fieno A.M."/>
            <person name="Begley W.M."/>
            <person name="Sun Y."/>
            <person name="Lacey M.P."/>
            <person name="Chaudhary T."/>
            <person name="Keough T."/>
            <person name="Chu L."/>
            <person name="Sears R."/>
            <person name="Yuan B."/>
            <person name="Dawson T.L.Jr."/>
        </authorList>
    </citation>
    <scope>NUCLEOTIDE SEQUENCE [LARGE SCALE GENOMIC DNA]</scope>
    <source>
        <strain evidence="2">ATCC MYA-4612 / CBS 7966</strain>
    </source>
</reference>
<dbReference type="RefSeq" id="XP_001731618.1">
    <property type="nucleotide sequence ID" value="XM_001731566.1"/>
</dbReference>
<dbReference type="GeneID" id="5855924"/>
<accession>A8PVJ3</accession>
<protein>
    <submittedName>
        <fullName evidence="1">Uncharacterized protein</fullName>
    </submittedName>
</protein>
<keyword evidence="2" id="KW-1185">Reference proteome</keyword>
<comment type="caution">
    <text evidence="1">The sequence shown here is derived from an EMBL/GenBank/DDBJ whole genome shotgun (WGS) entry which is preliminary data.</text>
</comment>
<gene>
    <name evidence="1" type="ORF">MGL_0886</name>
</gene>
<organism evidence="1 2">
    <name type="scientific">Malassezia globosa (strain ATCC MYA-4612 / CBS 7966)</name>
    <name type="common">Dandruff-associated fungus</name>
    <dbReference type="NCBI Taxonomy" id="425265"/>
    <lineage>
        <taxon>Eukaryota</taxon>
        <taxon>Fungi</taxon>
        <taxon>Dikarya</taxon>
        <taxon>Basidiomycota</taxon>
        <taxon>Ustilaginomycotina</taxon>
        <taxon>Malasseziomycetes</taxon>
        <taxon>Malasseziales</taxon>
        <taxon>Malasseziaceae</taxon>
        <taxon>Malassezia</taxon>
    </lineage>
</organism>
<sequence>MLMEQKKYHKPIHWNQLWCFTPDQGASVSSLPFTPSSVPDPLTEYALTQGRWSRLSGMGPASLSMLCHLSDPSTLDPVATLAPGLDHGVSSLNQAWIDGPWEPRLSLAFGHVLWKDLPRMTQPLTTPMHVPAYFVESELPNTAEQTPIIPGWSELLMDELEFERIYYRRTTSSDPYPVDLVVSVAIYPNRVVPERSWWQCEAHAPILCPYAPLDACLTVKYKAPANLQGTSLSSILSPMNYSDKFSNIEEFCTAFPTETTLNTNPNDEWRIWRRERVVQRSSTYFHADHTSELVLVREAVRRNSMSHFQHITRLESSNWSSDYIGVLSSLLRTSYPSLGRSDT</sequence>
<dbReference type="OrthoDB" id="2550943at2759"/>
<dbReference type="InParanoid" id="A8PVJ3"/>
<dbReference type="Proteomes" id="UP000008837">
    <property type="component" value="Unassembled WGS sequence"/>
</dbReference>
<dbReference type="VEuPathDB" id="FungiDB:MGL_0886"/>
<proteinExistence type="predicted"/>
<dbReference type="KEGG" id="mgl:MGL_0886"/>
<evidence type="ECO:0000313" key="1">
    <source>
        <dbReference type="EMBL" id="EDP44404.1"/>
    </source>
</evidence>
<dbReference type="AlphaFoldDB" id="A8PVJ3"/>
<dbReference type="EMBL" id="AAYY01000003">
    <property type="protein sequence ID" value="EDP44404.1"/>
    <property type="molecule type" value="Genomic_DNA"/>
</dbReference>
<dbReference type="STRING" id="425265.A8PVJ3"/>
<evidence type="ECO:0000313" key="2">
    <source>
        <dbReference type="Proteomes" id="UP000008837"/>
    </source>
</evidence>
<name>A8PVJ3_MALGO</name>